<comment type="caution">
    <text evidence="1">The sequence shown here is derived from an EMBL/GenBank/DDBJ whole genome shotgun (WGS) entry which is preliminary data.</text>
</comment>
<gene>
    <name evidence="1" type="ORF">H8S23_12060</name>
</gene>
<proteinExistence type="predicted"/>
<organism evidence="1 2">
    <name type="scientific">Anaerofilum hominis</name>
    <dbReference type="NCBI Taxonomy" id="2763016"/>
    <lineage>
        <taxon>Bacteria</taxon>
        <taxon>Bacillati</taxon>
        <taxon>Bacillota</taxon>
        <taxon>Clostridia</taxon>
        <taxon>Eubacteriales</taxon>
        <taxon>Oscillospiraceae</taxon>
        <taxon>Anaerofilum</taxon>
    </lineage>
</organism>
<dbReference type="Proteomes" id="UP000659630">
    <property type="component" value="Unassembled WGS sequence"/>
</dbReference>
<dbReference type="AlphaFoldDB" id="A0A923REE5"/>
<sequence>MSKKELKMPLIEDGARWAYGGDQEWCPSAWHRGCGCGPTTGANLSAYYAMTRPSMRGLYRGSLSPFSRQEYIDTIEDIFRFITPSYMGFPYAGKYALKYRAYALYRGVRLSSKGCGAAHSEDEMFDFVRRGIDSDNPLALLILRHRAPELEDDNWHWVTVSGYLEGADGKQVILSNCGEREVRPASLLFERHPKNTVRLLYFQEEA</sequence>
<evidence type="ECO:0000313" key="2">
    <source>
        <dbReference type="Proteomes" id="UP000659630"/>
    </source>
</evidence>
<evidence type="ECO:0000313" key="1">
    <source>
        <dbReference type="EMBL" id="MBC5582242.1"/>
    </source>
</evidence>
<protein>
    <submittedName>
        <fullName evidence="1">Uncharacterized protein</fullName>
    </submittedName>
</protein>
<dbReference type="RefSeq" id="WP_186888582.1">
    <property type="nucleotide sequence ID" value="NZ_JACONZ010000004.1"/>
</dbReference>
<reference evidence="1" key="1">
    <citation type="submission" date="2020-08" db="EMBL/GenBank/DDBJ databases">
        <title>Genome public.</title>
        <authorList>
            <person name="Liu C."/>
            <person name="Sun Q."/>
        </authorList>
    </citation>
    <scope>NUCLEOTIDE SEQUENCE</scope>
    <source>
        <strain evidence="1">BX8</strain>
    </source>
</reference>
<dbReference type="EMBL" id="JACONZ010000004">
    <property type="protein sequence ID" value="MBC5582242.1"/>
    <property type="molecule type" value="Genomic_DNA"/>
</dbReference>
<name>A0A923REE5_9FIRM</name>
<keyword evidence="2" id="KW-1185">Reference proteome</keyword>
<accession>A0A923REE5</accession>